<name>A0A6J5N3X8_9CAUD</name>
<proteinExistence type="predicted"/>
<sequence>MKTVIEYLKENLLIGLTLSNEDIEYNYNIFKQAEIMEEQQILDAWKEGYDLAINGERIPKL</sequence>
<evidence type="ECO:0000313" key="1">
    <source>
        <dbReference type="EMBL" id="CAB4153442.1"/>
    </source>
</evidence>
<dbReference type="EMBL" id="LR796594">
    <property type="protein sequence ID" value="CAB4153442.1"/>
    <property type="molecule type" value="Genomic_DNA"/>
</dbReference>
<accession>A0A6J5N3X8</accession>
<protein>
    <submittedName>
        <fullName evidence="1">Uncharacterized protein</fullName>
    </submittedName>
</protein>
<reference evidence="1" key="1">
    <citation type="submission" date="2020-04" db="EMBL/GenBank/DDBJ databases">
        <authorList>
            <person name="Chiriac C."/>
            <person name="Salcher M."/>
            <person name="Ghai R."/>
            <person name="Kavagutti S V."/>
        </authorList>
    </citation>
    <scope>NUCLEOTIDE SEQUENCE</scope>
</reference>
<gene>
    <name evidence="1" type="ORF">UFOVP622_45</name>
</gene>
<organism evidence="1">
    <name type="scientific">uncultured Caudovirales phage</name>
    <dbReference type="NCBI Taxonomy" id="2100421"/>
    <lineage>
        <taxon>Viruses</taxon>
        <taxon>Duplodnaviria</taxon>
        <taxon>Heunggongvirae</taxon>
        <taxon>Uroviricota</taxon>
        <taxon>Caudoviricetes</taxon>
        <taxon>Peduoviridae</taxon>
        <taxon>Maltschvirus</taxon>
        <taxon>Maltschvirus maltsch</taxon>
    </lineage>
</organism>